<dbReference type="AlphaFoldDB" id="A0A7G6YBZ5"/>
<proteinExistence type="predicted"/>
<dbReference type="CDD" id="cd05403">
    <property type="entry name" value="NT_KNTase_like"/>
    <property type="match status" value="1"/>
</dbReference>
<evidence type="ECO:0000259" key="1">
    <source>
        <dbReference type="Pfam" id="PF01909"/>
    </source>
</evidence>
<gene>
    <name evidence="2" type="ORF">F1C12_13325</name>
</gene>
<reference evidence="3" key="1">
    <citation type="submission" date="2019-09" db="EMBL/GenBank/DDBJ databases">
        <title>Antimicrobial potential of Antarctic Bacteria.</title>
        <authorList>
            <person name="Benaud N."/>
            <person name="Edwards R.J."/>
            <person name="Ferrari B.C."/>
        </authorList>
    </citation>
    <scope>NUCLEOTIDE SEQUENCE [LARGE SCALE GENOMIC DNA]</scope>
    <source>
        <strain evidence="3">INR9</strain>
    </source>
</reference>
<name>A0A7G6YBZ5_9MICO</name>
<dbReference type="InterPro" id="IPR002934">
    <property type="entry name" value="Polymerase_NTP_transf_dom"/>
</dbReference>
<dbReference type="Gene3D" id="3.30.460.10">
    <property type="entry name" value="Beta Polymerase, domain 2"/>
    <property type="match status" value="1"/>
</dbReference>
<dbReference type="Proteomes" id="UP000515511">
    <property type="component" value="Chromosome"/>
</dbReference>
<dbReference type="EMBL" id="CP043641">
    <property type="protein sequence ID" value="QNE36010.1"/>
    <property type="molecule type" value="Genomic_DNA"/>
</dbReference>
<organism evidence="2 3">
    <name type="scientific">Leifsonia shinshuensis</name>
    <dbReference type="NCBI Taxonomy" id="150026"/>
    <lineage>
        <taxon>Bacteria</taxon>
        <taxon>Bacillati</taxon>
        <taxon>Actinomycetota</taxon>
        <taxon>Actinomycetes</taxon>
        <taxon>Micrococcales</taxon>
        <taxon>Microbacteriaceae</taxon>
        <taxon>Leifsonia</taxon>
    </lineage>
</organism>
<keyword evidence="2" id="KW-0808">Transferase</keyword>
<dbReference type="SUPFAM" id="SSF81301">
    <property type="entry name" value="Nucleotidyltransferase"/>
    <property type="match status" value="1"/>
</dbReference>
<protein>
    <submittedName>
        <fullName evidence="2">Nucleotidyltransferase domain-containing protein</fullName>
    </submittedName>
</protein>
<evidence type="ECO:0000313" key="2">
    <source>
        <dbReference type="EMBL" id="QNE36010.1"/>
    </source>
</evidence>
<feature type="domain" description="Polymerase nucleotidyl transferase" evidence="1">
    <location>
        <begin position="19"/>
        <end position="49"/>
    </location>
</feature>
<sequence length="261" mass="28318">MEHHERALAGYVVDASADPSVLAVIVSGSVARGAERPDSDVDLYLVVTDARWDEAYAAHRLMYTSTDGIGYDGGYFDIKLATLSYLDDAAERGDDPVRDSFASARVAFSRVPDLDERLARVVQVSAADWQDRVAGFVAQCRLHGGYFLQQAYEHGDPLLLAHASVHLATSAARALLAHNRVFFPGPKYLRERVAGLAQAPEGFANLLDAVIATPTPTTAGALLEAVEAAVGEALPRDDTLSRFVLDNELAWRYRTAPPEYS</sequence>
<dbReference type="RefSeq" id="WP_185275442.1">
    <property type="nucleotide sequence ID" value="NZ_CP043641.1"/>
</dbReference>
<accession>A0A7G6YBZ5</accession>
<dbReference type="KEGG" id="lse:F1C12_13325"/>
<dbReference type="InterPro" id="IPR043519">
    <property type="entry name" value="NT_sf"/>
</dbReference>
<dbReference type="Pfam" id="PF01909">
    <property type="entry name" value="NTP_transf_2"/>
    <property type="match status" value="1"/>
</dbReference>
<evidence type="ECO:0000313" key="3">
    <source>
        <dbReference type="Proteomes" id="UP000515511"/>
    </source>
</evidence>
<dbReference type="GO" id="GO:0016779">
    <property type="term" value="F:nucleotidyltransferase activity"/>
    <property type="evidence" value="ECO:0007669"/>
    <property type="project" value="InterPro"/>
</dbReference>